<protein>
    <submittedName>
        <fullName evidence="2">Peptidase S58, DmpA</fullName>
    </submittedName>
</protein>
<dbReference type="InterPro" id="IPR005321">
    <property type="entry name" value="Peptidase_S58_DmpA"/>
</dbReference>
<dbReference type="SUPFAM" id="SSF56266">
    <property type="entry name" value="DmpA/ArgJ-like"/>
    <property type="match status" value="1"/>
</dbReference>
<dbReference type="RefSeq" id="WP_012063084.1">
    <property type="nucleotide sequence ID" value="NC_009633.1"/>
</dbReference>
<dbReference type="Pfam" id="PF03576">
    <property type="entry name" value="Peptidase_S58"/>
    <property type="match status" value="1"/>
</dbReference>
<dbReference type="Gene3D" id="3.60.70.12">
    <property type="entry name" value="L-amino peptidase D-ALA esterase/amidase"/>
    <property type="match status" value="1"/>
</dbReference>
<evidence type="ECO:0000313" key="2">
    <source>
        <dbReference type="EMBL" id="ABR48049.1"/>
    </source>
</evidence>
<dbReference type="Proteomes" id="UP000001572">
    <property type="component" value="Chromosome"/>
</dbReference>
<reference evidence="3" key="1">
    <citation type="journal article" date="2016" name="Genome Announc.">
        <title>Complete genome sequence of Alkaliphilus metalliredigens strain QYMF, an alkaliphilic and metal-reducing bacterium isolated from borax-contaminated leachate ponds.</title>
        <authorList>
            <person name="Hwang C."/>
            <person name="Copeland A."/>
            <person name="Lucas S."/>
            <person name="Lapidus A."/>
            <person name="Barry K."/>
            <person name="Detter J.C."/>
            <person name="Glavina Del Rio T."/>
            <person name="Hammon N."/>
            <person name="Israni S."/>
            <person name="Dalin E."/>
            <person name="Tice H."/>
            <person name="Pitluck S."/>
            <person name="Chertkov O."/>
            <person name="Brettin T."/>
            <person name="Bruce D."/>
            <person name="Han C."/>
            <person name="Schmutz J."/>
            <person name="Larimer F."/>
            <person name="Land M.L."/>
            <person name="Hauser L."/>
            <person name="Kyrpides N."/>
            <person name="Mikhailova N."/>
            <person name="Ye Q."/>
            <person name="Zhou J."/>
            <person name="Richardson P."/>
            <person name="Fields M.W."/>
        </authorList>
    </citation>
    <scope>NUCLEOTIDE SEQUENCE [LARGE SCALE GENOMIC DNA]</scope>
    <source>
        <strain evidence="3">QYMF</strain>
    </source>
</reference>
<dbReference type="HOGENOM" id="CLU_024709_0_0_9"/>
<dbReference type="OrthoDB" id="9770388at2"/>
<gene>
    <name evidence="2" type="ordered locus">Amet_1884</name>
</gene>
<evidence type="ECO:0000313" key="3">
    <source>
        <dbReference type="Proteomes" id="UP000001572"/>
    </source>
</evidence>
<dbReference type="KEGG" id="amt:Amet_1884"/>
<dbReference type="GO" id="GO:0004177">
    <property type="term" value="F:aminopeptidase activity"/>
    <property type="evidence" value="ECO:0007669"/>
    <property type="project" value="TreeGrafter"/>
</dbReference>
<dbReference type="STRING" id="293826.Amet_1884"/>
<dbReference type="InterPro" id="IPR016117">
    <property type="entry name" value="ArgJ-like_dom_sf"/>
</dbReference>
<comment type="similarity">
    <text evidence="1">Belongs to the peptidase S58 family.</text>
</comment>
<dbReference type="AlphaFoldDB" id="A6TPD1"/>
<dbReference type="CDD" id="cd02253">
    <property type="entry name" value="DmpA"/>
    <property type="match status" value="1"/>
</dbReference>
<keyword evidence="3" id="KW-1185">Reference proteome</keyword>
<evidence type="ECO:0000256" key="1">
    <source>
        <dbReference type="ARBA" id="ARBA00007068"/>
    </source>
</evidence>
<dbReference type="PANTHER" id="PTHR36512">
    <property type="entry name" value="D-AMINOPEPTIDASE"/>
    <property type="match status" value="1"/>
</dbReference>
<proteinExistence type="inferred from homology"/>
<dbReference type="PANTHER" id="PTHR36512:SF3">
    <property type="entry name" value="BLR5678 PROTEIN"/>
    <property type="match status" value="1"/>
</dbReference>
<organism evidence="2 3">
    <name type="scientific">Alkaliphilus metalliredigens (strain QYMF)</name>
    <dbReference type="NCBI Taxonomy" id="293826"/>
    <lineage>
        <taxon>Bacteria</taxon>
        <taxon>Bacillati</taxon>
        <taxon>Bacillota</taxon>
        <taxon>Clostridia</taxon>
        <taxon>Peptostreptococcales</taxon>
        <taxon>Natronincolaceae</taxon>
        <taxon>Alkaliphilus</taxon>
    </lineage>
</organism>
<accession>A6TPD1</accession>
<dbReference type="eggNOG" id="COG3191">
    <property type="taxonomic scope" value="Bacteria"/>
</dbReference>
<dbReference type="EMBL" id="CP000724">
    <property type="protein sequence ID" value="ABR48049.1"/>
    <property type="molecule type" value="Genomic_DNA"/>
</dbReference>
<sequence>MKRIRDYGIRIGKGRPGPHNKITDVLGVTVGHATIKEGDVQTGVTAIYPHKGNLFKEKVVASSHVINGFGKTQGLLQVQELGAIETPILLTNTLNIGIVCDGLIEYMLEENKEIGVTTGTVNPIIGECNDGYLNDIRGRHVQKHHVFEALEKDTVDFDEGSVGAGTGMTAYGLKGGIGSASRRIRLSDREYTVGVLVLSNFGKLENLLLDGRKIGKWIDQKQKIGETQKQQETEDKGSVIIVLATDAPLSDRQLNRISKRVTVGLARTGSEIGHGSGDIVIAFSTKNLIAHESAKIVTKIECLAEEKLNEFFSGTIEAVEESVINSMITAETTVGRNQHCRVSLREYLDEYENEHK</sequence>
<name>A6TPD1_ALKMQ</name>